<feature type="repeat" description="WD" evidence="1">
    <location>
        <begin position="30"/>
        <end position="62"/>
    </location>
</feature>
<organism evidence="2 3">
    <name type="scientific">Romanomermis culicivorax</name>
    <name type="common">Nematode worm</name>
    <dbReference type="NCBI Taxonomy" id="13658"/>
    <lineage>
        <taxon>Eukaryota</taxon>
        <taxon>Metazoa</taxon>
        <taxon>Ecdysozoa</taxon>
        <taxon>Nematoda</taxon>
        <taxon>Enoplea</taxon>
        <taxon>Dorylaimia</taxon>
        <taxon>Mermithida</taxon>
        <taxon>Mermithoidea</taxon>
        <taxon>Mermithidae</taxon>
        <taxon>Romanomermis</taxon>
    </lineage>
</organism>
<dbReference type="PROSITE" id="PS50082">
    <property type="entry name" value="WD_REPEATS_2"/>
    <property type="match status" value="1"/>
</dbReference>
<proteinExistence type="predicted"/>
<dbReference type="WBParaSite" id="nRc.2.0.1.t30370-RA">
    <property type="protein sequence ID" value="nRc.2.0.1.t30370-RA"/>
    <property type="gene ID" value="nRc.2.0.1.g30370"/>
</dbReference>
<evidence type="ECO:0000313" key="3">
    <source>
        <dbReference type="WBParaSite" id="nRc.2.0.1.t30370-RA"/>
    </source>
</evidence>
<sequence>PDQQYCAAGSSHGELFVWNVDSGDVDSILGKQHESTIVDVCWHPNGRQVASCDKHKMLCIWC</sequence>
<dbReference type="InterPro" id="IPR001680">
    <property type="entry name" value="WD40_rpt"/>
</dbReference>
<dbReference type="InterPro" id="IPR036322">
    <property type="entry name" value="WD40_repeat_dom_sf"/>
</dbReference>
<keyword evidence="2" id="KW-1185">Reference proteome</keyword>
<dbReference type="SUPFAM" id="SSF50978">
    <property type="entry name" value="WD40 repeat-like"/>
    <property type="match status" value="1"/>
</dbReference>
<reference evidence="3" key="1">
    <citation type="submission" date="2022-11" db="UniProtKB">
        <authorList>
            <consortium name="WormBaseParasite"/>
        </authorList>
    </citation>
    <scope>IDENTIFICATION</scope>
</reference>
<dbReference type="SMART" id="SM00320">
    <property type="entry name" value="WD40"/>
    <property type="match status" value="1"/>
</dbReference>
<dbReference type="Pfam" id="PF00400">
    <property type="entry name" value="WD40"/>
    <property type="match status" value="1"/>
</dbReference>
<evidence type="ECO:0000256" key="1">
    <source>
        <dbReference type="PROSITE-ProRule" id="PRU00221"/>
    </source>
</evidence>
<accession>A0A915JVE7</accession>
<dbReference type="PROSITE" id="PS50294">
    <property type="entry name" value="WD_REPEATS_REGION"/>
    <property type="match status" value="1"/>
</dbReference>
<dbReference type="Gene3D" id="2.130.10.10">
    <property type="entry name" value="YVTN repeat-like/Quinoprotein amine dehydrogenase"/>
    <property type="match status" value="1"/>
</dbReference>
<evidence type="ECO:0000313" key="2">
    <source>
        <dbReference type="Proteomes" id="UP000887565"/>
    </source>
</evidence>
<dbReference type="InterPro" id="IPR015943">
    <property type="entry name" value="WD40/YVTN_repeat-like_dom_sf"/>
</dbReference>
<dbReference type="Proteomes" id="UP000887565">
    <property type="component" value="Unplaced"/>
</dbReference>
<name>A0A915JVE7_ROMCU</name>
<dbReference type="AlphaFoldDB" id="A0A915JVE7"/>
<keyword evidence="1" id="KW-0853">WD repeat</keyword>
<protein>
    <submittedName>
        <fullName evidence="3">Uncharacterized protein</fullName>
    </submittedName>
</protein>